<comment type="caution">
    <text evidence="1">The sequence shown here is derived from an EMBL/GenBank/DDBJ whole genome shotgun (WGS) entry which is preliminary data.</text>
</comment>
<keyword evidence="2" id="KW-1185">Reference proteome</keyword>
<dbReference type="VEuPathDB" id="FungiDB:MFRU_033g00190"/>
<name>A0A5M9K2J4_MONFR</name>
<evidence type="ECO:0000313" key="2">
    <source>
        <dbReference type="Proteomes" id="UP000322873"/>
    </source>
</evidence>
<dbReference type="EMBL" id="VICG01000001">
    <property type="protein sequence ID" value="KAA8576018.1"/>
    <property type="molecule type" value="Genomic_DNA"/>
</dbReference>
<gene>
    <name evidence="1" type="ORF">EYC84_006181</name>
</gene>
<sequence>MEPNLGDALLRREERIHTIQMRLRVIQAGPLRSLINAIIADLESELGRIEVSKVDHPAFWTVGKLDDLTEVVGPDESSSVRMGKMVREKGGRRNGVESQKTETRGKVLNHNTVSMELSPSDPEQHDSMYDLHPRPETIEYSTQLVDEWFAKHGEVFLSEGLLHLATEHTGI</sequence>
<accession>A0A5M9K2J4</accession>
<proteinExistence type="predicted"/>
<evidence type="ECO:0000313" key="1">
    <source>
        <dbReference type="EMBL" id="KAA8576018.1"/>
    </source>
</evidence>
<protein>
    <submittedName>
        <fullName evidence="1">Uncharacterized protein</fullName>
    </submittedName>
</protein>
<organism evidence="1 2">
    <name type="scientific">Monilinia fructicola</name>
    <name type="common">Brown rot fungus</name>
    <name type="synonym">Ciboria fructicola</name>
    <dbReference type="NCBI Taxonomy" id="38448"/>
    <lineage>
        <taxon>Eukaryota</taxon>
        <taxon>Fungi</taxon>
        <taxon>Dikarya</taxon>
        <taxon>Ascomycota</taxon>
        <taxon>Pezizomycotina</taxon>
        <taxon>Leotiomycetes</taxon>
        <taxon>Helotiales</taxon>
        <taxon>Sclerotiniaceae</taxon>
        <taxon>Monilinia</taxon>
    </lineage>
</organism>
<dbReference type="Proteomes" id="UP000322873">
    <property type="component" value="Unassembled WGS sequence"/>
</dbReference>
<dbReference type="AlphaFoldDB" id="A0A5M9K2J4"/>
<reference evidence="1 2" key="1">
    <citation type="submission" date="2019-06" db="EMBL/GenBank/DDBJ databases">
        <title>Genome Sequence of the Brown Rot Fungal Pathogen Monilinia fructicola.</title>
        <authorList>
            <person name="De Miccolis Angelini R.M."/>
            <person name="Landi L."/>
            <person name="Abate D."/>
            <person name="Pollastro S."/>
            <person name="Romanazzi G."/>
            <person name="Faretra F."/>
        </authorList>
    </citation>
    <scope>NUCLEOTIDE SEQUENCE [LARGE SCALE GENOMIC DNA]</scope>
    <source>
        <strain evidence="1 2">Mfrc123</strain>
    </source>
</reference>